<evidence type="ECO:0000256" key="1">
    <source>
        <dbReference type="ARBA" id="ARBA00004959"/>
    </source>
</evidence>
<protein>
    <submittedName>
        <fullName evidence="6">6-phosphogluconate dehydrogenase (Decarboxylating)</fullName>
    </submittedName>
</protein>
<dbReference type="SMART" id="SM01350">
    <property type="entry name" value="6PGD"/>
    <property type="match status" value="1"/>
</dbReference>
<dbReference type="InterPro" id="IPR006114">
    <property type="entry name" value="6PGDH_C"/>
</dbReference>
<dbReference type="AlphaFoldDB" id="A0A285NNX1"/>
<gene>
    <name evidence="6" type="ORF">SAMN06265353_0153</name>
</gene>
<dbReference type="Proteomes" id="UP000218627">
    <property type="component" value="Unassembled WGS sequence"/>
</dbReference>
<dbReference type="Gene3D" id="1.10.1040.10">
    <property type="entry name" value="N-(1-d-carboxylethyl)-l-norvaline Dehydrogenase, domain 2"/>
    <property type="match status" value="1"/>
</dbReference>
<dbReference type="InterPro" id="IPR004849">
    <property type="entry name" value="6DGDH_YqeC"/>
</dbReference>
<dbReference type="Gene3D" id="3.40.50.720">
    <property type="entry name" value="NAD(P)-binding Rossmann-like Domain"/>
    <property type="match status" value="1"/>
</dbReference>
<dbReference type="RefSeq" id="WP_096600093.1">
    <property type="nucleotide sequence ID" value="NZ_OBEN01000001.1"/>
</dbReference>
<dbReference type="InterPro" id="IPR013328">
    <property type="entry name" value="6PGD_dom2"/>
</dbReference>
<sequence length="300" mass="34191">MKCLVIGLGRMGGGIIRRLKSKGHYVAGYDRDEKAREVLKDTAHILDDLSQLKDFFESQRKFVWLMVPHEAVDQVLDELMPFLSEGDIVVDGGNSFYRDSQKRYQKLKERGIHFLDVGVSGGVYGEQVGYCLMVGGDKEAFEFIEEALKDLSYEGRGYAYLGMSGAGHFAKMVHNGIEYAIMEAIGEGFELLKESEFGYDLSQVARIYNAGSVIRSWLMELTQKVFEEFGDLEDLKAYVEDTGEGRWTLLEAIQRGVPVPTIADALFMRFRSRQENSFRDRLLAGLRYEFGRHQVRKKDE</sequence>
<dbReference type="SUPFAM" id="SSF48179">
    <property type="entry name" value="6-phosphogluconate dehydrogenase C-terminal domain-like"/>
    <property type="match status" value="1"/>
</dbReference>
<proteinExistence type="inferred from homology"/>
<dbReference type="Pfam" id="PF03446">
    <property type="entry name" value="NAD_binding_2"/>
    <property type="match status" value="1"/>
</dbReference>
<dbReference type="GO" id="GO:0019521">
    <property type="term" value="P:D-gluconate metabolic process"/>
    <property type="evidence" value="ECO:0007669"/>
    <property type="project" value="UniProtKB-KW"/>
</dbReference>
<feature type="domain" description="6-phosphogluconate dehydrogenase C-terminal" evidence="5">
    <location>
        <begin position="167"/>
        <end position="300"/>
    </location>
</feature>
<comment type="similarity">
    <text evidence="2">Belongs to the 6-phosphogluconate dehydrogenase family.</text>
</comment>
<keyword evidence="7" id="KW-1185">Reference proteome</keyword>
<dbReference type="EMBL" id="OBEN01000001">
    <property type="protein sequence ID" value="SNZ11149.1"/>
    <property type="molecule type" value="Genomic_DNA"/>
</dbReference>
<evidence type="ECO:0000259" key="5">
    <source>
        <dbReference type="SMART" id="SM01350"/>
    </source>
</evidence>
<dbReference type="InterPro" id="IPR006183">
    <property type="entry name" value="Pgluconate_DH"/>
</dbReference>
<dbReference type="InterPro" id="IPR036291">
    <property type="entry name" value="NAD(P)-bd_dom_sf"/>
</dbReference>
<comment type="pathway">
    <text evidence="1">Carbohydrate degradation; pentose phosphate pathway.</text>
</comment>
<dbReference type="Pfam" id="PF00393">
    <property type="entry name" value="6PGD"/>
    <property type="match status" value="1"/>
</dbReference>
<accession>A0A285NNX1</accession>
<dbReference type="InterPro" id="IPR006115">
    <property type="entry name" value="6PGDH_NADP-bd"/>
</dbReference>
<dbReference type="OrthoDB" id="9804542at2"/>
<dbReference type="InterPro" id="IPR008927">
    <property type="entry name" value="6-PGluconate_DH-like_C_sf"/>
</dbReference>
<keyword evidence="4" id="KW-0311">Gluconate utilization</keyword>
<dbReference type="SUPFAM" id="SSF51735">
    <property type="entry name" value="NAD(P)-binding Rossmann-fold domains"/>
    <property type="match status" value="1"/>
</dbReference>
<evidence type="ECO:0000256" key="2">
    <source>
        <dbReference type="ARBA" id="ARBA00008419"/>
    </source>
</evidence>
<dbReference type="GO" id="GO:0006098">
    <property type="term" value="P:pentose-phosphate shunt"/>
    <property type="evidence" value="ECO:0007669"/>
    <property type="project" value="InterPro"/>
</dbReference>
<keyword evidence="3" id="KW-0560">Oxidoreductase</keyword>
<dbReference type="PRINTS" id="PR00076">
    <property type="entry name" value="6PGDHDRGNASE"/>
</dbReference>
<dbReference type="NCBIfam" id="TIGR00872">
    <property type="entry name" value="gnd_rel"/>
    <property type="match status" value="1"/>
</dbReference>
<dbReference type="GO" id="GO:0050661">
    <property type="term" value="F:NADP binding"/>
    <property type="evidence" value="ECO:0007669"/>
    <property type="project" value="InterPro"/>
</dbReference>
<dbReference type="PANTHER" id="PTHR11811">
    <property type="entry name" value="6-PHOSPHOGLUCONATE DEHYDROGENASE"/>
    <property type="match status" value="1"/>
</dbReference>
<evidence type="ECO:0000256" key="4">
    <source>
        <dbReference type="ARBA" id="ARBA00023064"/>
    </source>
</evidence>
<organism evidence="6 7">
    <name type="scientific">Hydrogenobacter hydrogenophilus</name>
    <dbReference type="NCBI Taxonomy" id="35835"/>
    <lineage>
        <taxon>Bacteria</taxon>
        <taxon>Pseudomonadati</taxon>
        <taxon>Aquificota</taxon>
        <taxon>Aquificia</taxon>
        <taxon>Aquificales</taxon>
        <taxon>Aquificaceae</taxon>
        <taxon>Hydrogenobacter</taxon>
    </lineage>
</organism>
<dbReference type="NCBIfam" id="NF007161">
    <property type="entry name" value="PRK09599.1"/>
    <property type="match status" value="1"/>
</dbReference>
<evidence type="ECO:0000313" key="6">
    <source>
        <dbReference type="EMBL" id="SNZ11149.1"/>
    </source>
</evidence>
<evidence type="ECO:0000313" key="7">
    <source>
        <dbReference type="Proteomes" id="UP000218627"/>
    </source>
</evidence>
<name>A0A285NNX1_9AQUI</name>
<reference evidence="7" key="1">
    <citation type="submission" date="2017-09" db="EMBL/GenBank/DDBJ databases">
        <authorList>
            <person name="Varghese N."/>
            <person name="Submissions S."/>
        </authorList>
    </citation>
    <scope>NUCLEOTIDE SEQUENCE [LARGE SCALE GENOMIC DNA]</scope>
    <source>
        <strain evidence="7">DSM 2913</strain>
    </source>
</reference>
<dbReference type="GO" id="GO:0004616">
    <property type="term" value="F:phosphogluconate dehydrogenase (decarboxylating) activity"/>
    <property type="evidence" value="ECO:0007669"/>
    <property type="project" value="InterPro"/>
</dbReference>
<evidence type="ECO:0000256" key="3">
    <source>
        <dbReference type="ARBA" id="ARBA00023002"/>
    </source>
</evidence>